<proteinExistence type="predicted"/>
<dbReference type="AlphaFoldDB" id="A0A2G5SB71"/>
<accession>A0A2G5SB71</accession>
<evidence type="ECO:0000313" key="2">
    <source>
        <dbReference type="Proteomes" id="UP000230233"/>
    </source>
</evidence>
<dbReference type="Proteomes" id="UP000230233">
    <property type="component" value="Unassembled WGS sequence"/>
</dbReference>
<dbReference type="EMBL" id="PDUG01000024">
    <property type="protein sequence ID" value="PIC12338.1"/>
    <property type="molecule type" value="Genomic_DNA"/>
</dbReference>
<evidence type="ECO:0000313" key="1">
    <source>
        <dbReference type="EMBL" id="PIC12338.1"/>
    </source>
</evidence>
<organism evidence="1 2">
    <name type="scientific">Caenorhabditis nigoni</name>
    <dbReference type="NCBI Taxonomy" id="1611254"/>
    <lineage>
        <taxon>Eukaryota</taxon>
        <taxon>Metazoa</taxon>
        <taxon>Ecdysozoa</taxon>
        <taxon>Nematoda</taxon>
        <taxon>Chromadorea</taxon>
        <taxon>Rhabditida</taxon>
        <taxon>Rhabditina</taxon>
        <taxon>Rhabditomorpha</taxon>
        <taxon>Rhabditoidea</taxon>
        <taxon>Rhabditidae</taxon>
        <taxon>Peloderinae</taxon>
        <taxon>Caenorhabditis</taxon>
    </lineage>
</organism>
<name>A0A2G5SB71_9PELO</name>
<protein>
    <submittedName>
        <fullName evidence="1">Uncharacterized protein</fullName>
    </submittedName>
</protein>
<gene>
    <name evidence="1" type="ORF">B9Z55_028478</name>
</gene>
<sequence>MCQDFEKKIKKIENLPLFADSLWSKKMKETEEQPKTDKKQLDMAHHFKEHQKDNFSIGLAEECELEEDDTWILDSLMFLEHCRKTIASLHIKKIVPKLSK</sequence>
<comment type="caution">
    <text evidence="1">The sequence shown here is derived from an EMBL/GenBank/DDBJ whole genome shotgun (WGS) entry which is preliminary data.</text>
</comment>
<keyword evidence="2" id="KW-1185">Reference proteome</keyword>
<reference evidence="2" key="1">
    <citation type="submission" date="2017-10" db="EMBL/GenBank/DDBJ databases">
        <title>Rapid genome shrinkage in a self-fertile nematode reveals novel sperm competition proteins.</title>
        <authorList>
            <person name="Yin D."/>
            <person name="Schwarz E.M."/>
            <person name="Thomas C.G."/>
            <person name="Felde R.L."/>
            <person name="Korf I.F."/>
            <person name="Cutter A.D."/>
            <person name="Schartner C.M."/>
            <person name="Ralston E.J."/>
            <person name="Meyer B.J."/>
            <person name="Haag E.S."/>
        </authorList>
    </citation>
    <scope>NUCLEOTIDE SEQUENCE [LARGE SCALE GENOMIC DNA]</scope>
    <source>
        <strain evidence="2">JU1422</strain>
    </source>
</reference>